<name>A0AA86QBM5_9EUKA</name>
<evidence type="ECO:0000313" key="2">
    <source>
        <dbReference type="EMBL" id="CAL6058664.1"/>
    </source>
</evidence>
<dbReference type="EMBL" id="CATOUU010000843">
    <property type="protein sequence ID" value="CAI9953991.1"/>
    <property type="molecule type" value="Genomic_DNA"/>
</dbReference>
<dbReference type="AlphaFoldDB" id="A0AA86QBM5"/>
<reference evidence="1" key="1">
    <citation type="submission" date="2023-06" db="EMBL/GenBank/DDBJ databases">
        <authorList>
            <person name="Kurt Z."/>
        </authorList>
    </citation>
    <scope>NUCLEOTIDE SEQUENCE</scope>
</reference>
<dbReference type="EMBL" id="CAXDID020000222">
    <property type="protein sequence ID" value="CAL6058664.1"/>
    <property type="molecule type" value="Genomic_DNA"/>
</dbReference>
<keyword evidence="3" id="KW-1185">Reference proteome</keyword>
<gene>
    <name evidence="1" type="ORF">HINF_LOCUS41636</name>
    <name evidence="2" type="ORF">HINF_LOCUS48378</name>
</gene>
<evidence type="ECO:0000313" key="3">
    <source>
        <dbReference type="Proteomes" id="UP001642409"/>
    </source>
</evidence>
<sequence>MLNVKRTEKLWALLSSPSGIYREIHFKDLNRLSFVKIVIYELLIYQLVTQLTNNQQSKVIRGLFISCYSTLYEDLIKLNLSTISNFLGLISKRNGVQVQFLKFDAILRSFRLNVGIQLKSSIISPISLIQDICNNNLEYWLSSIFDNLVEQAGAFTCLQLLSDYSLHCYQPSIVQVSLVYQTIKFALFNTDLQMKNNFKETFNKDIQLYRVCQHQFCNNEISNL</sequence>
<comment type="caution">
    <text evidence="1">The sequence shown here is derived from an EMBL/GenBank/DDBJ whole genome shotgun (WGS) entry which is preliminary data.</text>
</comment>
<protein>
    <submittedName>
        <fullName evidence="2">Hypothetical_protein</fullName>
    </submittedName>
</protein>
<organism evidence="1">
    <name type="scientific">Hexamita inflata</name>
    <dbReference type="NCBI Taxonomy" id="28002"/>
    <lineage>
        <taxon>Eukaryota</taxon>
        <taxon>Metamonada</taxon>
        <taxon>Diplomonadida</taxon>
        <taxon>Hexamitidae</taxon>
        <taxon>Hexamitinae</taxon>
        <taxon>Hexamita</taxon>
    </lineage>
</organism>
<dbReference type="Proteomes" id="UP001642409">
    <property type="component" value="Unassembled WGS sequence"/>
</dbReference>
<proteinExistence type="predicted"/>
<accession>A0AA86QBM5</accession>
<reference evidence="2 3" key="2">
    <citation type="submission" date="2024-07" db="EMBL/GenBank/DDBJ databases">
        <authorList>
            <person name="Akdeniz Z."/>
        </authorList>
    </citation>
    <scope>NUCLEOTIDE SEQUENCE [LARGE SCALE GENOMIC DNA]</scope>
</reference>
<evidence type="ECO:0000313" key="1">
    <source>
        <dbReference type="EMBL" id="CAI9953991.1"/>
    </source>
</evidence>